<feature type="chain" id="PRO_5046039071" evidence="1">
    <location>
        <begin position="19"/>
        <end position="140"/>
    </location>
</feature>
<dbReference type="PANTHER" id="PTHR36919">
    <property type="entry name" value="BLR1215 PROTEIN"/>
    <property type="match status" value="1"/>
</dbReference>
<organism evidence="3 4">
    <name type="scientific">Mesonia maritima</name>
    <dbReference type="NCBI Taxonomy" id="1793873"/>
    <lineage>
        <taxon>Bacteria</taxon>
        <taxon>Pseudomonadati</taxon>
        <taxon>Bacteroidota</taxon>
        <taxon>Flavobacteriia</taxon>
        <taxon>Flavobacteriales</taxon>
        <taxon>Flavobacteriaceae</taxon>
        <taxon>Mesonia</taxon>
    </lineage>
</organism>
<dbReference type="InterPro" id="IPR019223">
    <property type="entry name" value="DUF2147"/>
</dbReference>
<keyword evidence="4" id="KW-1185">Reference proteome</keyword>
<evidence type="ECO:0000259" key="2">
    <source>
        <dbReference type="Pfam" id="PF09917"/>
    </source>
</evidence>
<dbReference type="PANTHER" id="PTHR36919:SF3">
    <property type="entry name" value="BLL5882 PROTEIN"/>
    <property type="match status" value="1"/>
</dbReference>
<dbReference type="Proteomes" id="UP001257659">
    <property type="component" value="Unassembled WGS sequence"/>
</dbReference>
<evidence type="ECO:0000256" key="1">
    <source>
        <dbReference type="SAM" id="SignalP"/>
    </source>
</evidence>
<gene>
    <name evidence="3" type="ORF">GGR31_001725</name>
</gene>
<evidence type="ECO:0000313" key="3">
    <source>
        <dbReference type="EMBL" id="MDR6301078.1"/>
    </source>
</evidence>
<proteinExistence type="predicted"/>
<protein>
    <submittedName>
        <fullName evidence="3">Uncharacterized protein (DUF2147 family)</fullName>
    </submittedName>
</protein>
<keyword evidence="1" id="KW-0732">Signal</keyword>
<feature type="signal peptide" evidence="1">
    <location>
        <begin position="1"/>
        <end position="18"/>
    </location>
</feature>
<reference evidence="3 4" key="1">
    <citation type="submission" date="2023-07" db="EMBL/GenBank/DDBJ databases">
        <title>Genomic Encyclopedia of Type Strains, Phase IV (KMG-IV): sequencing the most valuable type-strain genomes for metagenomic binning, comparative biology and taxonomic classification.</title>
        <authorList>
            <person name="Goeker M."/>
        </authorList>
    </citation>
    <scope>NUCLEOTIDE SEQUENCE [LARGE SCALE GENOMIC DNA]</scope>
    <source>
        <strain evidence="3 4">DSM 102814</strain>
    </source>
</reference>
<dbReference type="EMBL" id="JAVDQA010000004">
    <property type="protein sequence ID" value="MDR6301078.1"/>
    <property type="molecule type" value="Genomic_DNA"/>
</dbReference>
<name>A0ABU1K920_9FLAO</name>
<accession>A0ABU1K920</accession>
<dbReference type="Gene3D" id="2.40.128.520">
    <property type="match status" value="1"/>
</dbReference>
<dbReference type="Pfam" id="PF09917">
    <property type="entry name" value="DUF2147"/>
    <property type="match status" value="1"/>
</dbReference>
<feature type="domain" description="DUF2147" evidence="2">
    <location>
        <begin position="23"/>
        <end position="138"/>
    </location>
</feature>
<sequence>MKIPLILVSFLFAVNLHAQDIFGNWKTIKEETGEARSIVNIYQEDGKVFGKITRIFEESKRDKRCTKCKGEDKDEKVEGLVLLKNFTKEDDEFVDGTITNPVNGKVYDSKMWLDEENPDILNIRGYVGFFYKTVHWERVD</sequence>
<evidence type="ECO:0000313" key="4">
    <source>
        <dbReference type="Proteomes" id="UP001257659"/>
    </source>
</evidence>
<comment type="caution">
    <text evidence="3">The sequence shown here is derived from an EMBL/GenBank/DDBJ whole genome shotgun (WGS) entry which is preliminary data.</text>
</comment>
<dbReference type="RefSeq" id="WP_309728109.1">
    <property type="nucleotide sequence ID" value="NZ_JAVDQA010000004.1"/>
</dbReference>